<evidence type="ECO:0000256" key="2">
    <source>
        <dbReference type="ARBA" id="ARBA00022679"/>
    </source>
</evidence>
<dbReference type="CDD" id="cd03784">
    <property type="entry name" value="GT1_Gtf-like"/>
    <property type="match status" value="1"/>
</dbReference>
<name>A0AAV9DAF8_ACOCL</name>
<protein>
    <recommendedName>
        <fullName evidence="4">Glycosyltransferase</fullName>
        <ecNumber evidence="4">2.4.1.-</ecNumber>
    </recommendedName>
</protein>
<reference evidence="5" key="2">
    <citation type="submission" date="2023-06" db="EMBL/GenBank/DDBJ databases">
        <authorList>
            <person name="Ma L."/>
            <person name="Liu K.-W."/>
            <person name="Li Z."/>
            <person name="Hsiao Y.-Y."/>
            <person name="Qi Y."/>
            <person name="Fu T."/>
            <person name="Tang G."/>
            <person name="Zhang D."/>
            <person name="Sun W.-H."/>
            <person name="Liu D.-K."/>
            <person name="Li Y."/>
            <person name="Chen G.-Z."/>
            <person name="Liu X.-D."/>
            <person name="Liao X.-Y."/>
            <person name="Jiang Y.-T."/>
            <person name="Yu X."/>
            <person name="Hao Y."/>
            <person name="Huang J."/>
            <person name="Zhao X.-W."/>
            <person name="Ke S."/>
            <person name="Chen Y.-Y."/>
            <person name="Wu W.-L."/>
            <person name="Hsu J.-L."/>
            <person name="Lin Y.-F."/>
            <person name="Huang M.-D."/>
            <person name="Li C.-Y."/>
            <person name="Huang L."/>
            <person name="Wang Z.-W."/>
            <person name="Zhao X."/>
            <person name="Zhong W.-Y."/>
            <person name="Peng D.-H."/>
            <person name="Ahmad S."/>
            <person name="Lan S."/>
            <person name="Zhang J.-S."/>
            <person name="Tsai W.-C."/>
            <person name="Van De Peer Y."/>
            <person name="Liu Z.-J."/>
        </authorList>
    </citation>
    <scope>NUCLEOTIDE SEQUENCE</scope>
    <source>
        <strain evidence="5">CP</strain>
        <tissue evidence="5">Leaves</tissue>
    </source>
</reference>
<dbReference type="EMBL" id="JAUJYO010000014">
    <property type="protein sequence ID" value="KAK1298611.1"/>
    <property type="molecule type" value="Genomic_DNA"/>
</dbReference>
<evidence type="ECO:0000256" key="4">
    <source>
        <dbReference type="RuleBase" id="RU362057"/>
    </source>
</evidence>
<evidence type="ECO:0000313" key="6">
    <source>
        <dbReference type="Proteomes" id="UP001180020"/>
    </source>
</evidence>
<dbReference type="InterPro" id="IPR002213">
    <property type="entry name" value="UDP_glucos_trans"/>
</dbReference>
<dbReference type="Gene3D" id="3.40.50.2000">
    <property type="entry name" value="Glycogen Phosphorylase B"/>
    <property type="match status" value="2"/>
</dbReference>
<dbReference type="PANTHER" id="PTHR48047:SF182">
    <property type="entry name" value="GLYCOSYLTRANSFERASE"/>
    <property type="match status" value="1"/>
</dbReference>
<dbReference type="AlphaFoldDB" id="A0AAV9DAF8"/>
<dbReference type="InterPro" id="IPR035595">
    <property type="entry name" value="UDP_glycos_trans_CS"/>
</dbReference>
<keyword evidence="3" id="KW-0328">Glycosyltransferase</keyword>
<sequence length="485" mass="53635">MKGPNNHEDLHFLLLPFMASGHMLPMSDIAVLLARRGASVTLITTPLNATRLRPTLAPHHPLISLVALPFPPATDSGLPDGCESFDALPSRDHELAFLRATESLLAPTLRHLRARGRAPPSCVIADAFLPWAREIAREFCAPRLVFHGCACFATLCFHNLIAHGALARVGHERERRIFVPGMPHEVEITEEQLLVDVTRLDDFSVEMWEVGEAADGVVVNSFEELEREYLDVYREAAGKDVWMIGPVSLSNNPSNTMDRGGKASTDELRCLDWLDQREPKSVIYVSFGSIGRLSPPQTAELARSLESSGRNFMWVIKGNTNDNGLPEEFKEEPITERRMVVRGWAPQVAILSHGAVGGFVTHCGWNSTLEGVCAGVPMVAWPLFAEQFLNEKLVVDVLRVGVRVGVERPSGWAGEGVGVVGIETIERALEDVMEGGEEGVLRRVRAREIREMARKAVEIGGSSFVNMTRLIEYVSEYRYVKDDDA</sequence>
<organism evidence="5 6">
    <name type="scientific">Acorus calamus</name>
    <name type="common">Sweet flag</name>
    <dbReference type="NCBI Taxonomy" id="4465"/>
    <lineage>
        <taxon>Eukaryota</taxon>
        <taxon>Viridiplantae</taxon>
        <taxon>Streptophyta</taxon>
        <taxon>Embryophyta</taxon>
        <taxon>Tracheophyta</taxon>
        <taxon>Spermatophyta</taxon>
        <taxon>Magnoliopsida</taxon>
        <taxon>Liliopsida</taxon>
        <taxon>Acoraceae</taxon>
        <taxon>Acorus</taxon>
    </lineage>
</organism>
<comment type="similarity">
    <text evidence="1 3">Belongs to the UDP-glycosyltransferase family.</text>
</comment>
<gene>
    <name evidence="5" type="primary">UGT73D1</name>
    <name evidence="5" type="ORF">QJS10_CPB14g01117</name>
</gene>
<accession>A0AAV9DAF8</accession>
<dbReference type="FunFam" id="3.40.50.2000:FF:000063">
    <property type="entry name" value="Glycosyltransferase"/>
    <property type="match status" value="1"/>
</dbReference>
<evidence type="ECO:0000313" key="5">
    <source>
        <dbReference type="EMBL" id="KAK1298611.1"/>
    </source>
</evidence>
<keyword evidence="2 3" id="KW-0808">Transferase</keyword>
<dbReference type="Proteomes" id="UP001180020">
    <property type="component" value="Unassembled WGS sequence"/>
</dbReference>
<dbReference type="Pfam" id="PF00201">
    <property type="entry name" value="UDPGT"/>
    <property type="match status" value="1"/>
</dbReference>
<dbReference type="GO" id="GO:0035251">
    <property type="term" value="F:UDP-glucosyltransferase activity"/>
    <property type="evidence" value="ECO:0007669"/>
    <property type="project" value="TreeGrafter"/>
</dbReference>
<dbReference type="PANTHER" id="PTHR48047">
    <property type="entry name" value="GLYCOSYLTRANSFERASE"/>
    <property type="match status" value="1"/>
</dbReference>
<evidence type="ECO:0000256" key="1">
    <source>
        <dbReference type="ARBA" id="ARBA00009995"/>
    </source>
</evidence>
<comment type="caution">
    <text evidence="5">The sequence shown here is derived from an EMBL/GenBank/DDBJ whole genome shotgun (WGS) entry which is preliminary data.</text>
</comment>
<dbReference type="EC" id="2.4.1.-" evidence="4"/>
<dbReference type="SUPFAM" id="SSF53756">
    <property type="entry name" value="UDP-Glycosyltransferase/glycogen phosphorylase"/>
    <property type="match status" value="1"/>
</dbReference>
<dbReference type="PROSITE" id="PS00375">
    <property type="entry name" value="UDPGT"/>
    <property type="match status" value="1"/>
</dbReference>
<reference evidence="5" key="1">
    <citation type="journal article" date="2023" name="Nat. Commun.">
        <title>Diploid and tetraploid genomes of Acorus and the evolution of monocots.</title>
        <authorList>
            <person name="Ma L."/>
            <person name="Liu K.W."/>
            <person name="Li Z."/>
            <person name="Hsiao Y.Y."/>
            <person name="Qi Y."/>
            <person name="Fu T."/>
            <person name="Tang G.D."/>
            <person name="Zhang D."/>
            <person name="Sun W.H."/>
            <person name="Liu D.K."/>
            <person name="Li Y."/>
            <person name="Chen G.Z."/>
            <person name="Liu X.D."/>
            <person name="Liao X.Y."/>
            <person name="Jiang Y.T."/>
            <person name="Yu X."/>
            <person name="Hao Y."/>
            <person name="Huang J."/>
            <person name="Zhao X.W."/>
            <person name="Ke S."/>
            <person name="Chen Y.Y."/>
            <person name="Wu W.L."/>
            <person name="Hsu J.L."/>
            <person name="Lin Y.F."/>
            <person name="Huang M.D."/>
            <person name="Li C.Y."/>
            <person name="Huang L."/>
            <person name="Wang Z.W."/>
            <person name="Zhao X."/>
            <person name="Zhong W.Y."/>
            <person name="Peng D.H."/>
            <person name="Ahmad S."/>
            <person name="Lan S."/>
            <person name="Zhang J.S."/>
            <person name="Tsai W.C."/>
            <person name="Van de Peer Y."/>
            <person name="Liu Z.J."/>
        </authorList>
    </citation>
    <scope>NUCLEOTIDE SEQUENCE</scope>
    <source>
        <strain evidence="5">CP</strain>
    </source>
</reference>
<evidence type="ECO:0000256" key="3">
    <source>
        <dbReference type="RuleBase" id="RU003718"/>
    </source>
</evidence>
<keyword evidence="6" id="KW-1185">Reference proteome</keyword>
<proteinExistence type="inferred from homology"/>